<organism evidence="4 5">
    <name type="scientific">Nocardia tenerifensis</name>
    <dbReference type="NCBI Taxonomy" id="228006"/>
    <lineage>
        <taxon>Bacteria</taxon>
        <taxon>Bacillati</taxon>
        <taxon>Actinomycetota</taxon>
        <taxon>Actinomycetes</taxon>
        <taxon>Mycobacteriales</taxon>
        <taxon>Nocardiaceae</taxon>
        <taxon>Nocardia</taxon>
    </lineage>
</organism>
<evidence type="ECO:0000313" key="4">
    <source>
        <dbReference type="EMBL" id="PXX53969.1"/>
    </source>
</evidence>
<evidence type="ECO:0000259" key="3">
    <source>
        <dbReference type="Pfam" id="PF01156"/>
    </source>
</evidence>
<gene>
    <name evidence="4" type="ORF">DFR70_12690</name>
</gene>
<dbReference type="AlphaFoldDB" id="A0A318JL68"/>
<dbReference type="GO" id="GO:0006152">
    <property type="term" value="P:purine nucleoside catabolic process"/>
    <property type="evidence" value="ECO:0007669"/>
    <property type="project" value="TreeGrafter"/>
</dbReference>
<protein>
    <submittedName>
        <fullName evidence="4">Inosine-uridine nucleoside N-ribohydrolase</fullName>
    </submittedName>
</protein>
<reference evidence="4 5" key="1">
    <citation type="submission" date="2018-05" db="EMBL/GenBank/DDBJ databases">
        <title>Genomic Encyclopedia of Type Strains, Phase IV (KMG-IV): sequencing the most valuable type-strain genomes for metagenomic binning, comparative biology and taxonomic classification.</title>
        <authorList>
            <person name="Goeker M."/>
        </authorList>
    </citation>
    <scope>NUCLEOTIDE SEQUENCE [LARGE SCALE GENOMIC DNA]</scope>
    <source>
        <strain evidence="4 5">DSM 44704</strain>
    </source>
</reference>
<dbReference type="InterPro" id="IPR023186">
    <property type="entry name" value="IUNH"/>
</dbReference>
<keyword evidence="2" id="KW-0326">Glycosidase</keyword>
<dbReference type="Proteomes" id="UP000247569">
    <property type="component" value="Unassembled WGS sequence"/>
</dbReference>
<dbReference type="InterPro" id="IPR001910">
    <property type="entry name" value="Inosine/uridine_hydrolase_dom"/>
</dbReference>
<dbReference type="RefSeq" id="WP_083894990.1">
    <property type="nucleotide sequence ID" value="NZ_QJKF01000026.1"/>
</dbReference>
<feature type="domain" description="Inosine/uridine-preferring nucleoside hydrolase" evidence="3">
    <location>
        <begin position="16"/>
        <end position="258"/>
    </location>
</feature>
<evidence type="ECO:0000256" key="1">
    <source>
        <dbReference type="ARBA" id="ARBA00022801"/>
    </source>
</evidence>
<name>A0A318JL68_9NOCA</name>
<accession>A0A318JL68</accession>
<sequence length="327" mass="36042">MTCASNKPVALRDCPLILSTDVGGDPDDAITLALAAMTEPRLELVITADELPDGRRSMFARHLLDLLGREEVVVAAGATLGESKYWAADGLIPPGAHAWPLDLYTAVATVCGAESSKPLRWLGIGPMTDLAQLLEFDAGRSEPLGLARRLRIWQMGGALERQQDKAEHNFRLDPAAVRTVLDRVESLALVLADHTFTPVLAVDADSPIYRMLAASRKPWAQLIARHLEQWFDRFHPASMLHDPLTFAALRGDFVSLEHREFWLDPDGQMHLGPGHIARLSSTVDYPGFLTWVRTTLRDGGPVRLPGWDCSRSTLHALAAELRKSIEQ</sequence>
<dbReference type="GO" id="GO:0005829">
    <property type="term" value="C:cytosol"/>
    <property type="evidence" value="ECO:0007669"/>
    <property type="project" value="TreeGrafter"/>
</dbReference>
<keyword evidence="5" id="KW-1185">Reference proteome</keyword>
<dbReference type="PANTHER" id="PTHR12304:SF4">
    <property type="entry name" value="URIDINE NUCLEOSIDASE"/>
    <property type="match status" value="1"/>
</dbReference>
<dbReference type="EMBL" id="QJKF01000026">
    <property type="protein sequence ID" value="PXX53969.1"/>
    <property type="molecule type" value="Genomic_DNA"/>
</dbReference>
<comment type="caution">
    <text evidence="4">The sequence shown here is derived from an EMBL/GenBank/DDBJ whole genome shotgun (WGS) entry which is preliminary data.</text>
</comment>
<evidence type="ECO:0000256" key="2">
    <source>
        <dbReference type="ARBA" id="ARBA00023295"/>
    </source>
</evidence>
<dbReference type="Pfam" id="PF01156">
    <property type="entry name" value="IU_nuc_hydro"/>
    <property type="match status" value="1"/>
</dbReference>
<dbReference type="PANTHER" id="PTHR12304">
    <property type="entry name" value="INOSINE-URIDINE PREFERRING NUCLEOSIDE HYDROLASE"/>
    <property type="match status" value="1"/>
</dbReference>
<dbReference type="InterPro" id="IPR036452">
    <property type="entry name" value="Ribo_hydro-like"/>
</dbReference>
<dbReference type="SUPFAM" id="SSF53590">
    <property type="entry name" value="Nucleoside hydrolase"/>
    <property type="match status" value="1"/>
</dbReference>
<dbReference type="Gene3D" id="3.90.245.10">
    <property type="entry name" value="Ribonucleoside hydrolase-like"/>
    <property type="match status" value="1"/>
</dbReference>
<keyword evidence="1 4" id="KW-0378">Hydrolase</keyword>
<proteinExistence type="predicted"/>
<dbReference type="GO" id="GO:0008477">
    <property type="term" value="F:purine nucleosidase activity"/>
    <property type="evidence" value="ECO:0007669"/>
    <property type="project" value="TreeGrafter"/>
</dbReference>
<evidence type="ECO:0000313" key="5">
    <source>
        <dbReference type="Proteomes" id="UP000247569"/>
    </source>
</evidence>